<evidence type="ECO:0000313" key="2">
    <source>
        <dbReference type="Proteomes" id="UP000321717"/>
    </source>
</evidence>
<proteinExistence type="predicted"/>
<organism evidence="1 2">
    <name type="scientific">Ciceribacter naphthalenivorans</name>
    <dbReference type="NCBI Taxonomy" id="1118451"/>
    <lineage>
        <taxon>Bacteria</taxon>
        <taxon>Pseudomonadati</taxon>
        <taxon>Pseudomonadota</taxon>
        <taxon>Alphaproteobacteria</taxon>
        <taxon>Hyphomicrobiales</taxon>
        <taxon>Rhizobiaceae</taxon>
        <taxon>Ciceribacter</taxon>
    </lineage>
</organism>
<evidence type="ECO:0008006" key="3">
    <source>
        <dbReference type="Google" id="ProtNLM"/>
    </source>
</evidence>
<protein>
    <recommendedName>
        <fullName evidence="3">PemK-like protein</fullName>
    </recommendedName>
</protein>
<dbReference type="EMBL" id="BJZP01000014">
    <property type="protein sequence ID" value="GEO85974.1"/>
    <property type="molecule type" value="Genomic_DNA"/>
</dbReference>
<dbReference type="RefSeq" id="WP_284727945.1">
    <property type="nucleotide sequence ID" value="NZ_BJZP01000014.1"/>
</dbReference>
<keyword evidence="2" id="KW-1185">Reference proteome</keyword>
<evidence type="ECO:0000313" key="1">
    <source>
        <dbReference type="EMBL" id="GEO85974.1"/>
    </source>
</evidence>
<accession>A0A512HKK3</accession>
<gene>
    <name evidence="1" type="ORF">RNA01_29060</name>
</gene>
<reference evidence="1 2" key="1">
    <citation type="submission" date="2019-07" db="EMBL/GenBank/DDBJ databases">
        <title>Whole genome shotgun sequence of Rhizobium naphthalenivorans NBRC 107585.</title>
        <authorList>
            <person name="Hosoyama A."/>
            <person name="Uohara A."/>
            <person name="Ohji S."/>
            <person name="Ichikawa N."/>
        </authorList>
    </citation>
    <scope>NUCLEOTIDE SEQUENCE [LARGE SCALE GENOMIC DNA]</scope>
    <source>
        <strain evidence="1 2">NBRC 107585</strain>
    </source>
</reference>
<sequence length="166" mass="18193">MVDIPPSGSVLRYPYLWGWQRDKGETEGRKSRPVCMVLAIPKGAQTHLVILAISGTPPRSDQTALEIPQLECRRAGIREWKDAWITVSEFNHDIAEASFYYDPNVEILGAFSKGFLAKVAAAFKPFLAMPSARRPGGIAAISRIEEQPRRIGPPSGPAGGALCLRH</sequence>
<name>A0A512HKK3_9HYPH</name>
<dbReference type="AlphaFoldDB" id="A0A512HKK3"/>
<comment type="caution">
    <text evidence="1">The sequence shown here is derived from an EMBL/GenBank/DDBJ whole genome shotgun (WGS) entry which is preliminary data.</text>
</comment>
<dbReference type="Proteomes" id="UP000321717">
    <property type="component" value="Unassembled WGS sequence"/>
</dbReference>